<sequence length="66" mass="7359">MESLVSVMTDEQSAEQHEALPFDESSLWSECSDAFAAFLIRQIFYDSSIETFYTNQSGTTVVIPGT</sequence>
<dbReference type="EMBL" id="VEVO01000002">
    <property type="protein sequence ID" value="KAF0046279.1"/>
    <property type="molecule type" value="Genomic_DNA"/>
</dbReference>
<name>A0A6A4TN75_SCOMX</name>
<evidence type="ECO:0000313" key="2">
    <source>
        <dbReference type="Proteomes" id="UP000438429"/>
    </source>
</evidence>
<evidence type="ECO:0000313" key="1">
    <source>
        <dbReference type="EMBL" id="KAF0046279.1"/>
    </source>
</evidence>
<dbReference type="Proteomes" id="UP000438429">
    <property type="component" value="Unassembled WGS sequence"/>
</dbReference>
<gene>
    <name evidence="1" type="ORF">F2P81_002808</name>
</gene>
<proteinExistence type="predicted"/>
<accession>A0A6A4TN75</accession>
<organism evidence="1 2">
    <name type="scientific">Scophthalmus maximus</name>
    <name type="common">Turbot</name>
    <name type="synonym">Psetta maxima</name>
    <dbReference type="NCBI Taxonomy" id="52904"/>
    <lineage>
        <taxon>Eukaryota</taxon>
        <taxon>Metazoa</taxon>
        <taxon>Chordata</taxon>
        <taxon>Craniata</taxon>
        <taxon>Vertebrata</taxon>
        <taxon>Euteleostomi</taxon>
        <taxon>Actinopterygii</taxon>
        <taxon>Neopterygii</taxon>
        <taxon>Teleostei</taxon>
        <taxon>Neoteleostei</taxon>
        <taxon>Acanthomorphata</taxon>
        <taxon>Carangaria</taxon>
        <taxon>Pleuronectiformes</taxon>
        <taxon>Pleuronectoidei</taxon>
        <taxon>Scophthalmidae</taxon>
        <taxon>Scophthalmus</taxon>
    </lineage>
</organism>
<reference evidence="1 2" key="1">
    <citation type="submission" date="2019-06" db="EMBL/GenBank/DDBJ databases">
        <title>Draft genomes of female and male turbot (Scophthalmus maximus).</title>
        <authorList>
            <person name="Xu H."/>
            <person name="Xu X.-W."/>
            <person name="Shao C."/>
            <person name="Chen S."/>
        </authorList>
    </citation>
    <scope>NUCLEOTIDE SEQUENCE [LARGE SCALE GENOMIC DNA]</scope>
    <source>
        <strain evidence="1">Ysfricsl-2016a</strain>
        <tissue evidence="1">Blood</tissue>
    </source>
</reference>
<comment type="caution">
    <text evidence="1">The sequence shown here is derived from an EMBL/GenBank/DDBJ whole genome shotgun (WGS) entry which is preliminary data.</text>
</comment>
<protein>
    <submittedName>
        <fullName evidence="1">Uncharacterized protein</fullName>
    </submittedName>
</protein>
<dbReference type="AlphaFoldDB" id="A0A6A4TN75"/>